<feature type="transmembrane region" description="Helical" evidence="1">
    <location>
        <begin position="45"/>
        <end position="64"/>
    </location>
</feature>
<keyword evidence="1" id="KW-1133">Transmembrane helix</keyword>
<proteinExistence type="predicted"/>
<comment type="caution">
    <text evidence="2">The sequence shown here is derived from an EMBL/GenBank/DDBJ whole genome shotgun (WGS) entry which is preliminary data.</text>
</comment>
<evidence type="ECO:0000256" key="1">
    <source>
        <dbReference type="SAM" id="Phobius"/>
    </source>
</evidence>
<keyword evidence="3" id="KW-1185">Reference proteome</keyword>
<dbReference type="Proteomes" id="UP000017973">
    <property type="component" value="Unassembled WGS sequence"/>
</dbReference>
<keyword evidence="1" id="KW-0472">Membrane</keyword>
<evidence type="ECO:0000313" key="3">
    <source>
        <dbReference type="Proteomes" id="UP000017973"/>
    </source>
</evidence>
<sequence length="79" mass="8593">MKKWLETSFIISLVLFLLAGSLLVIGQIAGILMQNGELITKSHEIFSKPAFLLSAVAGVISYLLKQTKKQKISAESSEA</sequence>
<evidence type="ECO:0000313" key="2">
    <source>
        <dbReference type="EMBL" id="EST53489.1"/>
    </source>
</evidence>
<gene>
    <name evidence="2" type="ORF">T458_22055</name>
</gene>
<name>V6M4I2_9BACL</name>
<dbReference type="HOGENOM" id="CLU_193888_0_0_9"/>
<organism evidence="2 3">
    <name type="scientific">Brevibacillus panacihumi W25</name>
    <dbReference type="NCBI Taxonomy" id="1408254"/>
    <lineage>
        <taxon>Bacteria</taxon>
        <taxon>Bacillati</taxon>
        <taxon>Bacillota</taxon>
        <taxon>Bacilli</taxon>
        <taxon>Bacillales</taxon>
        <taxon>Paenibacillaceae</taxon>
        <taxon>Brevibacillus</taxon>
    </lineage>
</organism>
<protein>
    <submittedName>
        <fullName evidence="2">Uncharacterized protein</fullName>
    </submittedName>
</protein>
<dbReference type="STRING" id="1408254.T458_22055"/>
<dbReference type="RefSeq" id="WP_023558191.1">
    <property type="nucleotide sequence ID" value="NZ_KI629785.1"/>
</dbReference>
<reference evidence="2 3" key="1">
    <citation type="journal article" date="2014" name="Genome Announc.">
        <title>Draft Genome Sequence of Brevibacillus panacihumi Strain W25, a Halotolerant Hydrocarbon-Degrading Bacterium.</title>
        <authorList>
            <person name="Wang X."/>
            <person name="Jin D."/>
            <person name="Zhou L."/>
            <person name="Wu L."/>
            <person name="An W."/>
            <person name="Chen Y."/>
            <person name="Zhao L."/>
        </authorList>
    </citation>
    <scope>NUCLEOTIDE SEQUENCE [LARGE SCALE GENOMIC DNA]</scope>
    <source>
        <strain evidence="2 3">W25</strain>
    </source>
</reference>
<dbReference type="eggNOG" id="ENOG5033FTK">
    <property type="taxonomic scope" value="Bacteria"/>
</dbReference>
<feature type="transmembrane region" description="Helical" evidence="1">
    <location>
        <begin position="9"/>
        <end position="33"/>
    </location>
</feature>
<dbReference type="AlphaFoldDB" id="V6M4I2"/>
<accession>V6M4I2</accession>
<dbReference type="OrthoDB" id="2892509at2"/>
<dbReference type="PATRIC" id="fig|1408254.3.peg.4333"/>
<keyword evidence="1" id="KW-0812">Transmembrane</keyword>
<dbReference type="EMBL" id="AYJU01000017">
    <property type="protein sequence ID" value="EST53489.1"/>
    <property type="molecule type" value="Genomic_DNA"/>
</dbReference>